<feature type="compositionally biased region" description="Acidic residues" evidence="1">
    <location>
        <begin position="58"/>
        <end position="71"/>
    </location>
</feature>
<dbReference type="Proteomes" id="UP001152795">
    <property type="component" value="Unassembled WGS sequence"/>
</dbReference>
<reference evidence="2" key="1">
    <citation type="submission" date="2020-04" db="EMBL/GenBank/DDBJ databases">
        <authorList>
            <person name="Alioto T."/>
            <person name="Alioto T."/>
            <person name="Gomez Garrido J."/>
        </authorList>
    </citation>
    <scope>NUCLEOTIDE SEQUENCE</scope>
    <source>
        <strain evidence="2">A484AB</strain>
    </source>
</reference>
<evidence type="ECO:0000313" key="2">
    <source>
        <dbReference type="EMBL" id="CAB3988370.1"/>
    </source>
</evidence>
<proteinExistence type="predicted"/>
<sequence>MPKTKKSKENPLEDSNEDTDLQADNCVLQQTNDSNKQINKINSDASHASLDTGRGEDIEMIETNDSDSSETENDHRKFDGNLETIGNDLSETSSVDLPNANPPMKFRILVNIQLDLFTLLHAPSCWSVKQQDYFTSAYPWIIFSNGKIGCRQCRNVNTLGLHAKQRIHISKEWIECTVFPCKTKSRETSAAQKYLRKKSPSMQKVMHT</sequence>
<accession>A0A7D9DLB5</accession>
<feature type="compositionally biased region" description="Polar residues" evidence="1">
    <location>
        <begin position="27"/>
        <end position="46"/>
    </location>
</feature>
<name>A0A7D9DLB5_PARCT</name>
<comment type="caution">
    <text evidence="2">The sequence shown here is derived from an EMBL/GenBank/DDBJ whole genome shotgun (WGS) entry which is preliminary data.</text>
</comment>
<keyword evidence="3" id="KW-1185">Reference proteome</keyword>
<dbReference type="AlphaFoldDB" id="A0A7D9DLB5"/>
<protein>
    <submittedName>
        <fullName evidence="2">Uncharacterized protein</fullName>
    </submittedName>
</protein>
<feature type="region of interest" description="Disordered" evidence="1">
    <location>
        <begin position="1"/>
        <end position="77"/>
    </location>
</feature>
<evidence type="ECO:0000256" key="1">
    <source>
        <dbReference type="SAM" id="MobiDB-lite"/>
    </source>
</evidence>
<evidence type="ECO:0000313" key="3">
    <source>
        <dbReference type="Proteomes" id="UP001152795"/>
    </source>
</evidence>
<dbReference type="EMBL" id="CACRXK020001313">
    <property type="protein sequence ID" value="CAB3988370.1"/>
    <property type="molecule type" value="Genomic_DNA"/>
</dbReference>
<organism evidence="2 3">
    <name type="scientific">Paramuricea clavata</name>
    <name type="common">Red gorgonian</name>
    <name type="synonym">Violescent sea-whip</name>
    <dbReference type="NCBI Taxonomy" id="317549"/>
    <lineage>
        <taxon>Eukaryota</taxon>
        <taxon>Metazoa</taxon>
        <taxon>Cnidaria</taxon>
        <taxon>Anthozoa</taxon>
        <taxon>Octocorallia</taxon>
        <taxon>Malacalcyonacea</taxon>
        <taxon>Plexauridae</taxon>
        <taxon>Paramuricea</taxon>
    </lineage>
</organism>
<gene>
    <name evidence="2" type="ORF">PACLA_8A039961</name>
</gene>
<feature type="compositionally biased region" description="Acidic residues" evidence="1">
    <location>
        <begin position="12"/>
        <end position="21"/>
    </location>
</feature>